<proteinExistence type="inferred from homology"/>
<dbReference type="InterPro" id="IPR003029">
    <property type="entry name" value="S1_domain"/>
</dbReference>
<keyword evidence="2 15" id="KW-1003">Cell membrane</keyword>
<dbReference type="Pfam" id="PF20833">
    <property type="entry name" value="RNase_E_G_Thio"/>
    <property type="match status" value="1"/>
</dbReference>
<keyword evidence="11 15" id="KW-0378">Hydrolase</keyword>
<evidence type="ECO:0000256" key="8">
    <source>
        <dbReference type="ARBA" id="ARBA00022723"/>
    </source>
</evidence>
<evidence type="ECO:0000256" key="7">
    <source>
        <dbReference type="ARBA" id="ARBA00022722"/>
    </source>
</evidence>
<keyword evidence="9 15" id="KW-0699">rRNA-binding</keyword>
<dbReference type="AlphaFoldDB" id="A0A2I1RK68"/>
<dbReference type="GO" id="GO:0019843">
    <property type="term" value="F:rRNA binding"/>
    <property type="evidence" value="ECO:0007669"/>
    <property type="project" value="UniProtKB-KW"/>
</dbReference>
<comment type="function">
    <text evidence="15">Endoribonuclease that plays a central role in RNA processing and decay. Required for the maturation of 5S and 16S rRNAs and the majority of tRNAs. Also involved in the degradation of most mRNAs.</text>
</comment>
<dbReference type="PANTHER" id="PTHR30001:SF1">
    <property type="entry name" value="RIBONUCLEASE E_G-LIKE PROTEIN, CHLOROPLASTIC"/>
    <property type="match status" value="1"/>
</dbReference>
<keyword evidence="7 15" id="KW-0540">Nuclease</keyword>
<feature type="compositionally biased region" description="Basic residues" evidence="16">
    <location>
        <begin position="674"/>
        <end position="687"/>
    </location>
</feature>
<feature type="binding site" evidence="15">
    <location>
        <position position="343"/>
    </location>
    <ligand>
        <name>Mg(2+)</name>
        <dbReference type="ChEBI" id="CHEBI:18420"/>
        <note>catalytic</note>
    </ligand>
</feature>
<evidence type="ECO:0000256" key="9">
    <source>
        <dbReference type="ARBA" id="ARBA00022730"/>
    </source>
</evidence>
<feature type="compositionally biased region" description="Basic and acidic residues" evidence="16">
    <location>
        <begin position="721"/>
        <end position="741"/>
    </location>
</feature>
<reference evidence="18 19" key="1">
    <citation type="submission" date="2017-12" db="EMBL/GenBank/DDBJ databases">
        <title>Phylogenetic diversity of female urinary microbiome.</title>
        <authorList>
            <person name="Thomas-White K."/>
            <person name="Wolfe A.J."/>
        </authorList>
    </citation>
    <scope>NUCLEOTIDE SEQUENCE [LARGE SCALE GENOMIC DNA]</scope>
    <source>
        <strain evidence="18 19">UMB0416</strain>
    </source>
</reference>
<feature type="region of interest" description="Disordered" evidence="16">
    <location>
        <begin position="494"/>
        <end position="574"/>
    </location>
</feature>
<dbReference type="GO" id="GO:0008995">
    <property type="term" value="F:ribonuclease E activity"/>
    <property type="evidence" value="ECO:0007669"/>
    <property type="project" value="UniProtKB-EC"/>
</dbReference>
<comment type="similarity">
    <text evidence="1">Belongs to the RNase E/G family. RNase G subfamily.</text>
</comment>
<feature type="region of interest" description="Disordered" evidence="16">
    <location>
        <begin position="1207"/>
        <end position="1267"/>
    </location>
</feature>
<dbReference type="GO" id="GO:0000287">
    <property type="term" value="F:magnesium ion binding"/>
    <property type="evidence" value="ECO:0007669"/>
    <property type="project" value="UniProtKB-UniRule"/>
</dbReference>
<feature type="compositionally biased region" description="Low complexity" evidence="16">
    <location>
        <begin position="1238"/>
        <end position="1253"/>
    </location>
</feature>
<dbReference type="PANTHER" id="PTHR30001">
    <property type="entry name" value="RIBONUCLEASE"/>
    <property type="match status" value="1"/>
</dbReference>
<evidence type="ECO:0000256" key="1">
    <source>
        <dbReference type="ARBA" id="ARBA00005663"/>
    </source>
</evidence>
<feature type="compositionally biased region" description="Low complexity" evidence="16">
    <location>
        <begin position="750"/>
        <end position="765"/>
    </location>
</feature>
<evidence type="ECO:0000256" key="15">
    <source>
        <dbReference type="HAMAP-Rule" id="MF_00970"/>
    </source>
</evidence>
<keyword evidence="3 15" id="KW-0963">Cytoplasm</keyword>
<keyword evidence="8 15" id="KW-0479">Metal-binding</keyword>
<protein>
    <recommendedName>
        <fullName evidence="15">Ribonuclease E</fullName>
        <shortName evidence="15">RNase E</shortName>
        <ecNumber evidence="15">3.1.26.12</ecNumber>
    </recommendedName>
</protein>
<comment type="similarity">
    <text evidence="15">Belongs to the RNase E/G family. RNase E subfamily.</text>
</comment>
<sequence>MKRILINATHAEEIRVALCNGNHLYDFDLENRTREQKKANIYKGHVTRVEPSLEAVFVEYGSQRQGFLPIREIAPEYLAGDPRSTNNIKQLIKEGDELIVQVEKEERGNKGAALSTFISLAGRYLVLMPNNARGGGISRQISGKLRDEMKQALSELRLPKGMSVIIRTAGIGKTTDELQHDLDHLLNIWKGIQQQSQKFPSPRLLHQEAGVVTRALRDYLRDDITEIWIDNEYAYNEAANFIEAVMPQQANKLRKYTDYEPMFARFGIEKQIETAYQREVRLPSGGSIVIDQTEALVSIDINSSKATKGADVSETAFNTNLEAADEIARQLRLRDMGGLIVIDFIDMATDDHQKQVENRLKEATKNDRARIQFAEISRFGLLEMSRQRLRPSLEEATGYLCPRCHGTGMIRDLRSLALSIMRQIEQRALQERHGEIQAEVPTDIAAFLLNEKRETLVYLEQESGTRITILPHAHLESPEFNITYNSDGFAPSSYERVAESQQQEYKDRGYDTSNWHTDDNEISRVAPTGNHNAWSSASNAANNTPNPATPSNKPQQTANNTTAAKAAAPKPVQPAATVPATSAVAWLSNLFAPTQQAQVTPHFSGQDAASAIESLVNTGAQSLGVQGQINHAALTASLPAVTADTGETSANPYQEASQQPLATAELSDKDAERRKRGNRKPKAKKPNRYQSETSEAEVSSQDTDSNKDKSNDTSKTAKTSELPKREPNSRRDSRGIKERRATLANEDSSAAVIDVTATDTAVAAVDGRKNNQSKAEKPKGTRQRDPNSVQVQVFKTEQQQPMAAVETTHLSLDASKGEIAKPEVQPIASATTPEPTTPEQVIETPVNASSVIVSNDEVAELSTISTPSAPSAEPATAELAVKPSQGRAKNDPREVYKAYQAQFSPVASVETPSVTKISGTVSQFINQYLDNAAEKMATDSVVSCFIQAIDAFNHQAATTTTPSKDNVVVAEQQRFGQYFRNYGYASLSAQNLDDYHTAILPASQFQCQAGKTDAALPIVTKRAINDPRGAIIDTAVAQAPTDSNPSVAEPTPNQTDSVTGQVEAASTQSASPSQNHLSYQAGSVGAWIVARLGDKGHALIEQGKLVEAYLQAHNAPVANQPTEPVSVTTIADDAIVNQGVDSVPTADEPAIAFNTDSEGVEAMDIEDSAEAAAQKRKTTPVSYKNMIESVAEQMKPATVGMLTLATPKAPKTRTRKAKASEKPAAKPKTRTSKKVENAVVVTKKSTTTAQTDVAPSHDESVTPQHNQ</sequence>
<evidence type="ECO:0000256" key="2">
    <source>
        <dbReference type="ARBA" id="ARBA00022475"/>
    </source>
</evidence>
<keyword evidence="10 15" id="KW-0255">Endonuclease</keyword>
<gene>
    <name evidence="15" type="primary">rne</name>
    <name evidence="18" type="ORF">CYJ96_03110</name>
</gene>
<organism evidence="18 19">
    <name type="scientific">Faucicola osloensis</name>
    <name type="common">Moraxella osloensis</name>
    <dbReference type="NCBI Taxonomy" id="34062"/>
    <lineage>
        <taxon>Bacteria</taxon>
        <taxon>Pseudomonadati</taxon>
        <taxon>Pseudomonadota</taxon>
        <taxon>Gammaproteobacteria</taxon>
        <taxon>Moraxellales</taxon>
        <taxon>Moraxellaceae</taxon>
        <taxon>Faucicola</taxon>
    </lineage>
</organism>
<evidence type="ECO:0000256" key="13">
    <source>
        <dbReference type="ARBA" id="ARBA00022884"/>
    </source>
</evidence>
<dbReference type="GO" id="GO:0006402">
    <property type="term" value="P:mRNA catabolic process"/>
    <property type="evidence" value="ECO:0007669"/>
    <property type="project" value="UniProtKB-UniRule"/>
</dbReference>
<dbReference type="EMBL" id="PKJS01000003">
    <property type="protein sequence ID" value="PKZ69498.1"/>
    <property type="molecule type" value="Genomic_DNA"/>
</dbReference>
<feature type="compositionally biased region" description="Polar residues" evidence="16">
    <location>
        <begin position="645"/>
        <end position="661"/>
    </location>
</feature>
<dbReference type="RefSeq" id="WP_101963884.1">
    <property type="nucleotide sequence ID" value="NZ_PKJS01000003.1"/>
</dbReference>
<dbReference type="InterPro" id="IPR019307">
    <property type="entry name" value="RNA-bd_AU-1/RNase_E/G"/>
</dbReference>
<evidence type="ECO:0000256" key="11">
    <source>
        <dbReference type="ARBA" id="ARBA00022801"/>
    </source>
</evidence>
<dbReference type="GO" id="GO:0008270">
    <property type="term" value="F:zinc ion binding"/>
    <property type="evidence" value="ECO:0007669"/>
    <property type="project" value="UniProtKB-UniRule"/>
</dbReference>
<keyword evidence="14 15" id="KW-0472">Membrane</keyword>
<keyword evidence="15" id="KW-0862">Zinc</keyword>
<feature type="compositionally biased region" description="Basic and acidic residues" evidence="16">
    <location>
        <begin position="504"/>
        <end position="522"/>
    </location>
</feature>
<evidence type="ECO:0000256" key="3">
    <source>
        <dbReference type="ARBA" id="ARBA00022490"/>
    </source>
</evidence>
<dbReference type="Gene3D" id="2.40.50.140">
    <property type="entry name" value="Nucleic acid-binding proteins"/>
    <property type="match status" value="1"/>
</dbReference>
<feature type="compositionally biased region" description="Polar residues" evidence="16">
    <location>
        <begin position="688"/>
        <end position="703"/>
    </location>
</feature>
<dbReference type="InterPro" id="IPR048583">
    <property type="entry name" value="RNase_E_G_thioredoxin-like"/>
</dbReference>
<name>A0A2I1RK68_FAUOS</name>
<keyword evidence="5 15" id="KW-0698">rRNA processing</keyword>
<comment type="caution">
    <text evidence="18">The sequence shown here is derived from an EMBL/GenBank/DDBJ whole genome shotgun (WGS) entry which is preliminary data.</text>
</comment>
<evidence type="ECO:0000259" key="17">
    <source>
        <dbReference type="PROSITE" id="PS50126"/>
    </source>
</evidence>
<feature type="region of interest" description="Disordered" evidence="16">
    <location>
        <begin position="864"/>
        <end position="889"/>
    </location>
</feature>
<evidence type="ECO:0000256" key="10">
    <source>
        <dbReference type="ARBA" id="ARBA00022759"/>
    </source>
</evidence>
<dbReference type="PROSITE" id="PS50126">
    <property type="entry name" value="S1"/>
    <property type="match status" value="1"/>
</dbReference>
<feature type="region of interest" description="Disordered" evidence="16">
    <location>
        <begin position="645"/>
        <end position="789"/>
    </location>
</feature>
<feature type="compositionally biased region" description="Low complexity" evidence="16">
    <location>
        <begin position="532"/>
        <end position="574"/>
    </location>
</feature>
<dbReference type="InterPro" id="IPR012340">
    <property type="entry name" value="NA-bd_OB-fold"/>
</dbReference>
<comment type="subunit">
    <text evidence="15">Component of the RNA degradosome, which is a multiprotein complex involved in RNA processing and mRNA degradation. Within the RNA degradosome, RNase E assembles into a homotetramer formed by a dimer of dimers.</text>
</comment>
<dbReference type="SMART" id="SM00316">
    <property type="entry name" value="S1"/>
    <property type="match status" value="1"/>
</dbReference>
<feature type="compositionally biased region" description="Polar residues" evidence="16">
    <location>
        <begin position="1040"/>
        <end position="1059"/>
    </location>
</feature>
<evidence type="ECO:0000256" key="6">
    <source>
        <dbReference type="ARBA" id="ARBA00022694"/>
    </source>
</evidence>
<feature type="binding site" evidence="15">
    <location>
        <position position="401"/>
    </location>
    <ligand>
        <name>Zn(2+)</name>
        <dbReference type="ChEBI" id="CHEBI:29105"/>
        <note>ligand shared between dimeric partners</note>
    </ligand>
</feature>
<feature type="region of interest" description="Disordered" evidence="16">
    <location>
        <begin position="1038"/>
        <end position="1059"/>
    </location>
</feature>
<keyword evidence="12 15" id="KW-0460">Magnesium</keyword>
<dbReference type="GO" id="GO:0006364">
    <property type="term" value="P:rRNA processing"/>
    <property type="evidence" value="ECO:0007669"/>
    <property type="project" value="UniProtKB-UniRule"/>
</dbReference>
<feature type="region of interest" description="Required for zinc-mediated homotetramerization and catalytic activity" evidence="15">
    <location>
        <begin position="401"/>
        <end position="404"/>
    </location>
</feature>
<evidence type="ECO:0000313" key="18">
    <source>
        <dbReference type="EMBL" id="PKZ69498.1"/>
    </source>
</evidence>
<dbReference type="GO" id="GO:0009898">
    <property type="term" value="C:cytoplasmic side of plasma membrane"/>
    <property type="evidence" value="ECO:0007669"/>
    <property type="project" value="UniProtKB-UniRule"/>
</dbReference>
<comment type="subcellular location">
    <subcellularLocation>
        <location evidence="15">Cytoplasm</location>
    </subcellularLocation>
    <subcellularLocation>
        <location evidence="15">Cell inner membrane</location>
        <topology evidence="15">Peripheral membrane protein</topology>
        <orientation evidence="15">Cytoplasmic side</orientation>
    </subcellularLocation>
</comment>
<evidence type="ECO:0000256" key="5">
    <source>
        <dbReference type="ARBA" id="ARBA00022552"/>
    </source>
</evidence>
<keyword evidence="6 15" id="KW-0819">tRNA processing</keyword>
<evidence type="ECO:0000313" key="19">
    <source>
        <dbReference type="Proteomes" id="UP000234914"/>
    </source>
</evidence>
<feature type="binding site" evidence="15">
    <location>
        <position position="300"/>
    </location>
    <ligand>
        <name>Mg(2+)</name>
        <dbReference type="ChEBI" id="CHEBI:18420"/>
        <note>catalytic</note>
    </ligand>
</feature>
<dbReference type="Pfam" id="PF00575">
    <property type="entry name" value="S1"/>
    <property type="match status" value="1"/>
</dbReference>
<comment type="catalytic activity">
    <reaction evidence="15">
        <text>Endonucleolytic cleavage of single-stranded RNA in A- and U-rich regions.</text>
        <dbReference type="EC" id="3.1.26.12"/>
    </reaction>
</comment>
<feature type="compositionally biased region" description="Low complexity" evidence="16">
    <location>
        <begin position="864"/>
        <end position="878"/>
    </location>
</feature>
<keyword evidence="15" id="KW-0820">tRNA-binding</keyword>
<dbReference type="SUPFAM" id="SSF50249">
    <property type="entry name" value="Nucleic acid-binding proteins"/>
    <property type="match status" value="1"/>
</dbReference>
<evidence type="ECO:0000256" key="14">
    <source>
        <dbReference type="ARBA" id="ARBA00023136"/>
    </source>
</evidence>
<feature type="binding site" evidence="15">
    <location>
        <position position="404"/>
    </location>
    <ligand>
        <name>Zn(2+)</name>
        <dbReference type="ChEBI" id="CHEBI:29105"/>
        <note>ligand shared between dimeric partners</note>
    </ligand>
</feature>
<keyword evidence="4 15" id="KW-0997">Cell inner membrane</keyword>
<comment type="cofactor">
    <cofactor evidence="15">
        <name>Zn(2+)</name>
        <dbReference type="ChEBI" id="CHEBI:29105"/>
    </cofactor>
    <text evidence="15">Binds 2 Zn(2+) ions per homotetramer.</text>
</comment>
<feature type="domain" description="S1 motif" evidence="17">
    <location>
        <begin position="39"/>
        <end position="117"/>
    </location>
</feature>
<dbReference type="Proteomes" id="UP000234914">
    <property type="component" value="Unassembled WGS sequence"/>
</dbReference>
<evidence type="ECO:0000256" key="12">
    <source>
        <dbReference type="ARBA" id="ARBA00022842"/>
    </source>
</evidence>
<evidence type="ECO:0000256" key="16">
    <source>
        <dbReference type="SAM" id="MobiDB-lite"/>
    </source>
</evidence>
<keyword evidence="13 15" id="KW-0694">RNA-binding</keyword>
<accession>A0A2I1RK68</accession>
<dbReference type="Gene3D" id="3.40.1260.20">
    <property type="entry name" value="Ribonuclease E, catalytic domain"/>
    <property type="match status" value="1"/>
</dbReference>
<dbReference type="GO" id="GO:0000049">
    <property type="term" value="F:tRNA binding"/>
    <property type="evidence" value="ECO:0007669"/>
    <property type="project" value="UniProtKB-KW"/>
</dbReference>
<dbReference type="HAMAP" id="MF_00970">
    <property type="entry name" value="RNase_E"/>
    <property type="match status" value="1"/>
</dbReference>
<dbReference type="GO" id="GO:0008033">
    <property type="term" value="P:tRNA processing"/>
    <property type="evidence" value="ECO:0007669"/>
    <property type="project" value="UniProtKB-UniRule"/>
</dbReference>
<dbReference type="InterPro" id="IPR004659">
    <property type="entry name" value="RNase_E/G"/>
</dbReference>
<dbReference type="GO" id="GO:0005737">
    <property type="term" value="C:cytoplasm"/>
    <property type="evidence" value="ECO:0007669"/>
    <property type="project" value="UniProtKB-SubCell"/>
</dbReference>
<dbReference type="Pfam" id="PF10150">
    <property type="entry name" value="RNase_E_G"/>
    <property type="match status" value="1"/>
</dbReference>
<comment type="cofactor">
    <cofactor evidence="15">
        <name>Mg(2+)</name>
        <dbReference type="ChEBI" id="CHEBI:18420"/>
    </cofactor>
    <text evidence="15">Binds 1 Mg(2+) ion per subunit.</text>
</comment>
<dbReference type="EC" id="3.1.26.12" evidence="15"/>
<feature type="compositionally biased region" description="Basic and acidic residues" evidence="16">
    <location>
        <begin position="766"/>
        <end position="785"/>
    </location>
</feature>
<dbReference type="CDD" id="cd04453">
    <property type="entry name" value="S1_RNase_E"/>
    <property type="match status" value="1"/>
</dbReference>
<dbReference type="NCBIfam" id="TIGR00757">
    <property type="entry name" value="RNaseEG"/>
    <property type="match status" value="1"/>
</dbReference>
<dbReference type="InterPro" id="IPR028878">
    <property type="entry name" value="RNase_E"/>
</dbReference>
<evidence type="ECO:0000256" key="4">
    <source>
        <dbReference type="ARBA" id="ARBA00022519"/>
    </source>
</evidence>